<dbReference type="SUPFAM" id="SSF52540">
    <property type="entry name" value="P-loop containing nucleoside triphosphate hydrolases"/>
    <property type="match status" value="1"/>
</dbReference>
<sequence length="808" mass="89714">MGNGDGEYEFHAANRRAEVIDWLSGLLPEFDLPLDSSDEELREYLIDGTALCYIAEKLMPGIQEGMWGGNASDQRSNVKKFLSVVAEMGLPGFSVKDLEEGSVSSVVECLLALKDNVTTGSGQNISNNVKTPLRRRLELRESDGPIISIATPGKRSPRDLKSQQRSILHSEKSKIDEKRKLGEQDMVRLMREKENAENTIASLQQEIQILSRMHEQYRERMETEARQMEEHLTSRIKEAEFLLMQSKKKVEEIESASQLKSQLWSRKANIFRSFMDNQKLSIKDIRISSQSIKQEMFTLQMKWRDEISNIGNDLKGLVDAADNYHKVLAENQKLFNEVQELKGNIRVYCRVRPFLPGQDGKTTTVDYIGENGEILITNPFKQGKDGCRMFKFNKVFNTHASQAEVFSDIQPLIRSVLDGFNVCIFAYGQTGSGKTYTMSGPGTSKEDWGVNYRALNDLFDISLSRRNAFSYEVGVQMVEIYNEQPNGLVVPDASLHPVKSTSDVLELMDIGQTNRAVGSTALNERSSRSHSILTVHVRGMDLKNGSTSRGCLHLIDLAGSERVERSEAIGERLKEAQYINKSLSALGDVIFALAQKNAHVPYRNSKLTQVLQSSLGGQAKTLMFVQVNPDTDSYSETMSTLKFAERVSGVELGAARSNKEGKDIKELLEQVSYLKDTISRKDMEIEQLLKDKSKSPSSSTDRNDSSQQIRRLSGAAGSGEAECEDNVSDDGCSVAGTEYSVGGASEVAAEQMQKAPSRIARLFLTKNGQPGNAKPKPRESALKPPGRTKSTGSQVTGGGSSVKPPKRR</sequence>
<evidence type="ECO:0000256" key="6">
    <source>
        <dbReference type="SAM" id="MobiDB-lite"/>
    </source>
</evidence>
<dbReference type="Gene3D" id="1.10.418.10">
    <property type="entry name" value="Calponin-like domain"/>
    <property type="match status" value="1"/>
</dbReference>
<evidence type="ECO:0000259" key="7">
    <source>
        <dbReference type="PROSITE" id="PS50021"/>
    </source>
</evidence>
<evidence type="ECO:0000256" key="2">
    <source>
        <dbReference type="ARBA" id="ARBA00022701"/>
    </source>
</evidence>
<evidence type="ECO:0000256" key="3">
    <source>
        <dbReference type="ARBA" id="ARBA00023175"/>
    </source>
</evidence>
<dbReference type="PANTHER" id="PTHR47972:SF64">
    <property type="entry name" value="KINESIN-LIKE PROTEIN KIN-14C"/>
    <property type="match status" value="1"/>
</dbReference>
<dbReference type="Proteomes" id="UP001497457">
    <property type="component" value="Chromosome 17b"/>
</dbReference>
<reference evidence="10" key="1">
    <citation type="submission" date="2024-06" db="EMBL/GenBank/DDBJ databases">
        <authorList>
            <person name="Ryan C."/>
        </authorList>
    </citation>
    <scope>NUCLEOTIDE SEQUENCE [LARGE SCALE GENOMIC DNA]</scope>
</reference>
<dbReference type="FunFam" id="3.40.850.10:FF:000111">
    <property type="entry name" value="p-loop nucleoside triphosphate hydrolase superfamily protein with CH (Calponin Homology) domain"/>
    <property type="match status" value="1"/>
</dbReference>
<evidence type="ECO:0000256" key="4">
    <source>
        <dbReference type="PROSITE-ProRule" id="PRU00283"/>
    </source>
</evidence>
<dbReference type="SUPFAM" id="SSF47576">
    <property type="entry name" value="Calponin-homology domain, CH-domain"/>
    <property type="match status" value="1"/>
</dbReference>
<keyword evidence="3 4" id="KW-0505">Motor protein</keyword>
<keyword evidence="10" id="KW-1185">Reference proteome</keyword>
<gene>
    <name evidence="9" type="ORF">URODEC1_LOCUS36795</name>
</gene>
<reference evidence="9 10" key="2">
    <citation type="submission" date="2024-10" db="EMBL/GenBank/DDBJ databases">
        <authorList>
            <person name="Ryan C."/>
        </authorList>
    </citation>
    <scope>NUCLEOTIDE SEQUENCE [LARGE SCALE GENOMIC DNA]</scope>
</reference>
<protein>
    <submittedName>
        <fullName evidence="9">Uncharacterized protein</fullName>
    </submittedName>
</protein>
<dbReference type="EMBL" id="OZ075127">
    <property type="protein sequence ID" value="CAL4947480.1"/>
    <property type="molecule type" value="Genomic_DNA"/>
</dbReference>
<evidence type="ECO:0000313" key="10">
    <source>
        <dbReference type="Proteomes" id="UP001497457"/>
    </source>
</evidence>
<evidence type="ECO:0000256" key="1">
    <source>
        <dbReference type="ARBA" id="ARBA00010899"/>
    </source>
</evidence>
<dbReference type="Pfam" id="PF00307">
    <property type="entry name" value="CH"/>
    <property type="match status" value="1"/>
</dbReference>
<name>A0ABC8YR39_9POAL</name>
<dbReference type="PROSITE" id="PS50021">
    <property type="entry name" value="CH"/>
    <property type="match status" value="1"/>
</dbReference>
<evidence type="ECO:0000313" key="9">
    <source>
        <dbReference type="EMBL" id="CAL4947480.1"/>
    </source>
</evidence>
<organism evidence="9 10">
    <name type="scientific">Urochloa decumbens</name>
    <dbReference type="NCBI Taxonomy" id="240449"/>
    <lineage>
        <taxon>Eukaryota</taxon>
        <taxon>Viridiplantae</taxon>
        <taxon>Streptophyta</taxon>
        <taxon>Embryophyta</taxon>
        <taxon>Tracheophyta</taxon>
        <taxon>Spermatophyta</taxon>
        <taxon>Magnoliopsida</taxon>
        <taxon>Liliopsida</taxon>
        <taxon>Poales</taxon>
        <taxon>Poaceae</taxon>
        <taxon>PACMAD clade</taxon>
        <taxon>Panicoideae</taxon>
        <taxon>Panicodae</taxon>
        <taxon>Paniceae</taxon>
        <taxon>Melinidinae</taxon>
        <taxon>Urochloa</taxon>
    </lineage>
</organism>
<feature type="compositionally biased region" description="Basic and acidic residues" evidence="6">
    <location>
        <begin position="156"/>
        <end position="169"/>
    </location>
</feature>
<dbReference type="Pfam" id="PF00225">
    <property type="entry name" value="Kinesin"/>
    <property type="match status" value="1"/>
</dbReference>
<accession>A0ABC8YR39</accession>
<feature type="region of interest" description="Disordered" evidence="6">
    <location>
        <begin position="689"/>
        <end position="730"/>
    </location>
</feature>
<evidence type="ECO:0000259" key="8">
    <source>
        <dbReference type="PROSITE" id="PS50067"/>
    </source>
</evidence>
<dbReference type="PRINTS" id="PR00380">
    <property type="entry name" value="KINESINHEAVY"/>
</dbReference>
<dbReference type="GO" id="GO:0005524">
    <property type="term" value="F:ATP binding"/>
    <property type="evidence" value="ECO:0007669"/>
    <property type="project" value="UniProtKB-UniRule"/>
</dbReference>
<keyword evidence="2" id="KW-0493">Microtubule</keyword>
<dbReference type="GO" id="GO:0003774">
    <property type="term" value="F:cytoskeletal motor activity"/>
    <property type="evidence" value="ECO:0007669"/>
    <property type="project" value="UniProtKB-UniRule"/>
</dbReference>
<dbReference type="PROSITE" id="PS50067">
    <property type="entry name" value="KINESIN_MOTOR_2"/>
    <property type="match status" value="1"/>
</dbReference>
<dbReference type="InterPro" id="IPR036961">
    <property type="entry name" value="Kinesin_motor_dom_sf"/>
</dbReference>
<dbReference type="FunFam" id="1.10.418.10:FF:000065">
    <property type="entry name" value="p-loop nucleoside triphosphate hydrolase superfamily protein with CH (Calponin Homology) domain"/>
    <property type="match status" value="1"/>
</dbReference>
<keyword evidence="4" id="KW-0067">ATP-binding</keyword>
<dbReference type="AlphaFoldDB" id="A0ABC8YR39"/>
<feature type="domain" description="Kinesin motor" evidence="8">
    <location>
        <begin position="344"/>
        <end position="650"/>
    </location>
</feature>
<dbReference type="InterPro" id="IPR027640">
    <property type="entry name" value="Kinesin-like_fam"/>
</dbReference>
<keyword evidence="4" id="KW-0547">Nucleotide-binding</keyword>
<feature type="coiled-coil region" evidence="5">
    <location>
        <begin position="179"/>
        <end position="256"/>
    </location>
</feature>
<dbReference type="InterPro" id="IPR027417">
    <property type="entry name" value="P-loop_NTPase"/>
</dbReference>
<dbReference type="SMART" id="SM00129">
    <property type="entry name" value="KISc"/>
    <property type="match status" value="1"/>
</dbReference>
<feature type="domain" description="Calponin-homology (CH)" evidence="7">
    <location>
        <begin position="13"/>
        <end position="118"/>
    </location>
</feature>
<dbReference type="SMART" id="SM00033">
    <property type="entry name" value="CH"/>
    <property type="match status" value="1"/>
</dbReference>
<proteinExistence type="inferred from homology"/>
<dbReference type="InterPro" id="IPR001715">
    <property type="entry name" value="CH_dom"/>
</dbReference>
<dbReference type="InterPro" id="IPR001752">
    <property type="entry name" value="Kinesin_motor_dom"/>
</dbReference>
<dbReference type="FunFam" id="3.40.850.10:FF:000178">
    <property type="entry name" value="Kinesin-related protein3"/>
    <property type="match status" value="1"/>
</dbReference>
<keyword evidence="5" id="KW-0175">Coiled coil</keyword>
<dbReference type="Gene3D" id="3.40.850.10">
    <property type="entry name" value="Kinesin motor domain"/>
    <property type="match status" value="1"/>
</dbReference>
<dbReference type="GO" id="GO:0005874">
    <property type="term" value="C:microtubule"/>
    <property type="evidence" value="ECO:0007669"/>
    <property type="project" value="UniProtKB-KW"/>
</dbReference>
<comment type="similarity">
    <text evidence="1">Belongs to the TRAFAC class myosin-kinesin ATPase superfamily. Kinesin family. KIN-14 subfamily.</text>
</comment>
<feature type="binding site" evidence="4">
    <location>
        <begin position="428"/>
        <end position="435"/>
    </location>
    <ligand>
        <name>ATP</name>
        <dbReference type="ChEBI" id="CHEBI:30616"/>
    </ligand>
</feature>
<feature type="region of interest" description="Disordered" evidence="6">
    <location>
        <begin position="758"/>
        <end position="808"/>
    </location>
</feature>
<evidence type="ECO:0000256" key="5">
    <source>
        <dbReference type="SAM" id="Coils"/>
    </source>
</evidence>
<dbReference type="PANTHER" id="PTHR47972">
    <property type="entry name" value="KINESIN-LIKE PROTEIN KLP-3"/>
    <property type="match status" value="1"/>
</dbReference>
<feature type="region of interest" description="Disordered" evidence="6">
    <location>
        <begin position="150"/>
        <end position="169"/>
    </location>
</feature>
<dbReference type="InterPro" id="IPR036872">
    <property type="entry name" value="CH_dom_sf"/>
</dbReference>